<reference evidence="1" key="1">
    <citation type="submission" date="2020-07" db="EMBL/GenBank/DDBJ databases">
        <title>Multicomponent nature underlies the extraordinary mechanical properties of spider dragline silk.</title>
        <authorList>
            <person name="Kono N."/>
            <person name="Nakamura H."/>
            <person name="Mori M."/>
            <person name="Yoshida Y."/>
            <person name="Ohtoshi R."/>
            <person name="Malay A.D."/>
            <person name="Moran D.A.P."/>
            <person name="Tomita M."/>
            <person name="Numata K."/>
            <person name="Arakawa K."/>
        </authorList>
    </citation>
    <scope>NUCLEOTIDE SEQUENCE</scope>
</reference>
<evidence type="ECO:0008006" key="3">
    <source>
        <dbReference type="Google" id="ProtNLM"/>
    </source>
</evidence>
<comment type="caution">
    <text evidence="1">The sequence shown here is derived from an EMBL/GenBank/DDBJ whole genome shotgun (WGS) entry which is preliminary data.</text>
</comment>
<proteinExistence type="predicted"/>
<keyword evidence="2" id="KW-1185">Reference proteome</keyword>
<dbReference type="EMBL" id="BMAO01022743">
    <property type="protein sequence ID" value="GFQ84024.1"/>
    <property type="molecule type" value="Genomic_DNA"/>
</dbReference>
<dbReference type="AlphaFoldDB" id="A0A8X6HCL3"/>
<dbReference type="Gene3D" id="3.30.710.10">
    <property type="entry name" value="Potassium Channel Kv1.1, Chain A"/>
    <property type="match status" value="1"/>
</dbReference>
<evidence type="ECO:0000313" key="2">
    <source>
        <dbReference type="Proteomes" id="UP000887116"/>
    </source>
</evidence>
<dbReference type="InterPro" id="IPR011333">
    <property type="entry name" value="SKP1/BTB/POZ_sf"/>
</dbReference>
<organism evidence="1 2">
    <name type="scientific">Trichonephila clavata</name>
    <name type="common">Joro spider</name>
    <name type="synonym">Nephila clavata</name>
    <dbReference type="NCBI Taxonomy" id="2740835"/>
    <lineage>
        <taxon>Eukaryota</taxon>
        <taxon>Metazoa</taxon>
        <taxon>Ecdysozoa</taxon>
        <taxon>Arthropoda</taxon>
        <taxon>Chelicerata</taxon>
        <taxon>Arachnida</taxon>
        <taxon>Araneae</taxon>
        <taxon>Araneomorphae</taxon>
        <taxon>Entelegynae</taxon>
        <taxon>Araneoidea</taxon>
        <taxon>Nephilidae</taxon>
        <taxon>Trichonephila</taxon>
    </lineage>
</organism>
<gene>
    <name evidence="1" type="ORF">TNCT_353531</name>
</gene>
<evidence type="ECO:0000313" key="1">
    <source>
        <dbReference type="EMBL" id="GFQ84024.1"/>
    </source>
</evidence>
<dbReference type="Proteomes" id="UP000887116">
    <property type="component" value="Unassembled WGS sequence"/>
</dbReference>
<name>A0A8X6HCL3_TRICU</name>
<accession>A0A8X6HCL3</accession>
<protein>
    <recommendedName>
        <fullName evidence="3">BTB domain-containing protein</fullName>
    </recommendedName>
</protein>
<sequence>MLLRNPIDGTICLAVLYKRVFKIECKIIPQNIKVRKDELRVYGEHEQLGLRVLSHDMHVLLSKGCLPNLKMVSIEGKACYVNSFILKNRWSTLFEIHNIEDINIQYTIPTFISLNVLWTILYFVYSARVEYEALKFSPQNTELAQSLNYYNLLQLHTVYAYRRTRVTQVTKLNVVEEMREGKLDYETSIDAEYSFHFLLTMSEELSQTIYFQIFEENLGNLGRWLSYRIYMTLETTSPISFWVEIFAKKDTRYFFLYGMEYDLLVPPEGIYGRCILFLGSRGTFYDLLGTDDKLNLCIKILSSNGRASNMILDDGTDIHETESDLRYDLLRSLSEDMGEMYREGYHANCEVRSSITPQMDEQQSYFAHQPILWARILYCETDNMKNFHQPICHLPVEHRALNALLHYVYTGILETYNIEDVVFDAIRGSHEVLGISALSHYFDSESDD</sequence>